<evidence type="ECO:0000313" key="4">
    <source>
        <dbReference type="EMBL" id="VFJ50060.1"/>
    </source>
</evidence>
<feature type="domain" description="Calcineurin-like phosphoesterase" evidence="2">
    <location>
        <begin position="23"/>
        <end position="278"/>
    </location>
</feature>
<dbReference type="PANTHER" id="PTHR31302">
    <property type="entry name" value="TRANSMEMBRANE PROTEIN WITH METALLOPHOSPHOESTERASE DOMAIN-RELATED"/>
    <property type="match status" value="1"/>
</dbReference>
<feature type="compositionally biased region" description="Pro residues" evidence="1">
    <location>
        <begin position="410"/>
        <end position="419"/>
    </location>
</feature>
<accession>A0A450SCJ0</accession>
<dbReference type="InterPro" id="IPR029052">
    <property type="entry name" value="Metallo-depent_PP-like"/>
</dbReference>
<dbReference type="InterPro" id="IPR004843">
    <property type="entry name" value="Calcineurin-like_PHP"/>
</dbReference>
<dbReference type="Gene3D" id="3.60.21.10">
    <property type="match status" value="1"/>
</dbReference>
<dbReference type="InterPro" id="IPR051158">
    <property type="entry name" value="Metallophosphoesterase_sf"/>
</dbReference>
<dbReference type="InterPro" id="IPR057575">
    <property type="entry name" value="nSTAND6_dom"/>
</dbReference>
<evidence type="ECO:0000259" key="3">
    <source>
        <dbReference type="Pfam" id="PF25201"/>
    </source>
</evidence>
<gene>
    <name evidence="4" type="ORF">BECKFW1821B_GA0114236_100630</name>
</gene>
<sequence length="518" mass="57731">MKTESNTTKPKTPSAPGAPITWLHLSDLHLCAPKTGWDADRILQYLLEDLERMETDHGLVPDLLLVTGDLAFGHLDEGDLSIRSQFEDAALFLEEARAAFGHPIPPEQVFLVPGNHDVDRRKVQEYHTDWLDELPTKKSDPARFVNEMLRDASGAWAGLMERLAAYKQFLQEHYPHLLQDPETEKRLCYARTLDIHGHRLGIAGLNSAWSCGRDGERGKLWLGGEWQLNTLGGKLKDARLKLLLAHHPLGWLVEQETPKLDPRLENDFQFFLHGHEHQGWVDPKPHHIRFSAGACYGQNPAESGYSFVRLEPETGKGQVWLRRFDDMGNGWIPRVIPGRTDNHGLWPLDLGWSKGRKGAPVGWGEPPSGEPQQGQPQQGGEPQQGDDPQRQEPTTQASDVGVRPEGSPQPTDPIDPAPDTPESRGIHGRAKEIAKLARQLTETPILLVHGMTGIGKSCLIDEVHRALGHVRPGGGEEYRLVPIRATPHLCADEIFGQLAPVLKCFDDDPKARDGKNNH</sequence>
<reference evidence="4" key="1">
    <citation type="submission" date="2019-02" db="EMBL/GenBank/DDBJ databases">
        <authorList>
            <person name="Gruber-Vodicka R. H."/>
            <person name="Seah K. B. B."/>
        </authorList>
    </citation>
    <scope>NUCLEOTIDE SEQUENCE</scope>
    <source>
        <strain evidence="4">BECK_BZ106</strain>
    </source>
</reference>
<feature type="region of interest" description="Disordered" evidence="1">
    <location>
        <begin position="356"/>
        <end position="425"/>
    </location>
</feature>
<feature type="domain" description="Novel STAND NTPase 6" evidence="3">
    <location>
        <begin position="426"/>
        <end position="515"/>
    </location>
</feature>
<dbReference type="AlphaFoldDB" id="A0A450SCJ0"/>
<dbReference type="GO" id="GO:0016787">
    <property type="term" value="F:hydrolase activity"/>
    <property type="evidence" value="ECO:0007669"/>
    <property type="project" value="InterPro"/>
</dbReference>
<dbReference type="Pfam" id="PF00149">
    <property type="entry name" value="Metallophos"/>
    <property type="match status" value="1"/>
</dbReference>
<protein>
    <submittedName>
        <fullName evidence="4">Calcineurin-like phosphoesterase</fullName>
    </submittedName>
</protein>
<dbReference type="EMBL" id="CAADFD010000006">
    <property type="protein sequence ID" value="VFJ50060.1"/>
    <property type="molecule type" value="Genomic_DNA"/>
</dbReference>
<dbReference type="SUPFAM" id="SSF56300">
    <property type="entry name" value="Metallo-dependent phosphatases"/>
    <property type="match status" value="1"/>
</dbReference>
<dbReference type="Pfam" id="PF25201">
    <property type="entry name" value="nSTAND6"/>
    <property type="match status" value="1"/>
</dbReference>
<feature type="compositionally biased region" description="Low complexity" evidence="1">
    <location>
        <begin position="362"/>
        <end position="386"/>
    </location>
</feature>
<evidence type="ECO:0000259" key="2">
    <source>
        <dbReference type="Pfam" id="PF00149"/>
    </source>
</evidence>
<evidence type="ECO:0000256" key="1">
    <source>
        <dbReference type="SAM" id="MobiDB-lite"/>
    </source>
</evidence>
<proteinExistence type="predicted"/>
<organism evidence="4">
    <name type="scientific">Candidatus Kentrum sp. FW</name>
    <dbReference type="NCBI Taxonomy" id="2126338"/>
    <lineage>
        <taxon>Bacteria</taxon>
        <taxon>Pseudomonadati</taxon>
        <taxon>Pseudomonadota</taxon>
        <taxon>Gammaproteobacteria</taxon>
        <taxon>Candidatus Kentrum</taxon>
    </lineage>
</organism>
<name>A0A450SCJ0_9GAMM</name>
<dbReference type="PANTHER" id="PTHR31302:SF0">
    <property type="entry name" value="TRANSMEMBRANE PROTEIN WITH METALLOPHOSPHOESTERASE DOMAIN"/>
    <property type="match status" value="1"/>
</dbReference>